<dbReference type="InterPro" id="IPR008030">
    <property type="entry name" value="NmrA-like"/>
</dbReference>
<comment type="caution">
    <text evidence="4">The sequence shown here is derived from an EMBL/GenBank/DDBJ whole genome shotgun (WGS) entry which is preliminary data.</text>
</comment>
<dbReference type="InterPro" id="IPR051609">
    <property type="entry name" value="NmrA/Isoflavone_reductase-like"/>
</dbReference>
<proteinExistence type="predicted"/>
<dbReference type="PANTHER" id="PTHR47706">
    <property type="entry name" value="NMRA-LIKE FAMILY PROTEIN"/>
    <property type="match status" value="1"/>
</dbReference>
<keyword evidence="1" id="KW-0521">NADP</keyword>
<evidence type="ECO:0000259" key="3">
    <source>
        <dbReference type="Pfam" id="PF05368"/>
    </source>
</evidence>
<organism evidence="4 5">
    <name type="scientific">Heterodermia speciosa</name>
    <dbReference type="NCBI Taxonomy" id="116794"/>
    <lineage>
        <taxon>Eukaryota</taxon>
        <taxon>Fungi</taxon>
        <taxon>Dikarya</taxon>
        <taxon>Ascomycota</taxon>
        <taxon>Pezizomycotina</taxon>
        <taxon>Lecanoromycetes</taxon>
        <taxon>OSLEUM clade</taxon>
        <taxon>Lecanoromycetidae</taxon>
        <taxon>Caliciales</taxon>
        <taxon>Physciaceae</taxon>
        <taxon>Heterodermia</taxon>
    </lineage>
</organism>
<accession>A0A8H3FF07</accession>
<feature type="domain" description="NmrA-like" evidence="3">
    <location>
        <begin position="4"/>
        <end position="226"/>
    </location>
</feature>
<dbReference type="CDD" id="cd05259">
    <property type="entry name" value="PCBER_SDR_a"/>
    <property type="match status" value="1"/>
</dbReference>
<evidence type="ECO:0000313" key="5">
    <source>
        <dbReference type="Proteomes" id="UP000664521"/>
    </source>
</evidence>
<protein>
    <recommendedName>
        <fullName evidence="3">NmrA-like domain-containing protein</fullName>
    </recommendedName>
</protein>
<dbReference type="InterPro" id="IPR045312">
    <property type="entry name" value="PCBER-like"/>
</dbReference>
<gene>
    <name evidence="4" type="ORF">HETSPECPRED_004571</name>
</gene>
<dbReference type="PANTHER" id="PTHR47706:SF1">
    <property type="entry name" value="CIPA-LIKE, PUTATIVE (AFU_ORTHOLOGUE AFUA_1G12460)-RELATED"/>
    <property type="match status" value="1"/>
</dbReference>
<keyword evidence="2" id="KW-0560">Oxidoreductase</keyword>
<reference evidence="4" key="1">
    <citation type="submission" date="2021-03" db="EMBL/GenBank/DDBJ databases">
        <authorList>
            <person name="Tagirdzhanova G."/>
        </authorList>
    </citation>
    <scope>NUCLEOTIDE SEQUENCE</scope>
</reference>
<dbReference type="Gene3D" id="3.40.50.720">
    <property type="entry name" value="NAD(P)-binding Rossmann-like Domain"/>
    <property type="match status" value="1"/>
</dbReference>
<dbReference type="GO" id="GO:0016491">
    <property type="term" value="F:oxidoreductase activity"/>
    <property type="evidence" value="ECO:0007669"/>
    <property type="project" value="UniProtKB-KW"/>
</dbReference>
<keyword evidence="5" id="KW-1185">Reference proteome</keyword>
<dbReference type="Proteomes" id="UP000664521">
    <property type="component" value="Unassembled WGS sequence"/>
</dbReference>
<dbReference type="OrthoDB" id="9974981at2759"/>
<evidence type="ECO:0000313" key="4">
    <source>
        <dbReference type="EMBL" id="CAF9921512.1"/>
    </source>
</evidence>
<dbReference type="EMBL" id="CAJPDS010000028">
    <property type="protein sequence ID" value="CAF9921512.1"/>
    <property type="molecule type" value="Genomic_DNA"/>
</dbReference>
<evidence type="ECO:0000256" key="2">
    <source>
        <dbReference type="ARBA" id="ARBA00023002"/>
    </source>
</evidence>
<dbReference type="AlphaFoldDB" id="A0A8H3FF07"/>
<dbReference type="SUPFAM" id="SSF51735">
    <property type="entry name" value="NAD(P)-binding Rossmann-fold domains"/>
    <property type="match status" value="1"/>
</dbReference>
<evidence type="ECO:0000256" key="1">
    <source>
        <dbReference type="ARBA" id="ARBA00022857"/>
    </source>
</evidence>
<dbReference type="Pfam" id="PF05368">
    <property type="entry name" value="NmrA"/>
    <property type="match status" value="1"/>
</dbReference>
<dbReference type="InterPro" id="IPR036291">
    <property type="entry name" value="NAD(P)-bd_dom_sf"/>
</dbReference>
<name>A0A8H3FF07_9LECA</name>
<sequence length="306" mass="32962">MSIKNVAIAGANGNTGSAIIKALLASNRFNVTVLARSDSTTQATFPDNVEIRTVNPSDPDTLAEALQGQDAVVSALNHSALAYQRALLDASVRAGVQRFIPSEYGSDTFNPKAAPLPLFKGKKAEQQYIEGLAAQGKISYSIVINGPFLDFCLPHGIFGADLKKRQMTYLDGGRARFSTTTLATMAAAVVGVLTKAEETKDRAVYVQGTALTQRDLFRLSKEALGEEGWTEVDGGTTEEKEKASYEKLAKGEKNMGVFVGFLLSAVFREGYGGHFQELDNDLLGIVEMKESEIVETIKEVAKEQVA</sequence>